<dbReference type="Pfam" id="PF01355">
    <property type="entry name" value="HIPIP"/>
    <property type="match status" value="1"/>
</dbReference>
<evidence type="ECO:0000313" key="11">
    <source>
        <dbReference type="Proteomes" id="UP000214600"/>
    </source>
</evidence>
<reference evidence="10 11" key="2">
    <citation type="submission" date="2017-08" db="EMBL/GenBank/DDBJ databases">
        <title>WGS of novel Burkholderia cepaca complex species.</title>
        <authorList>
            <person name="Lipuma J."/>
            <person name="Spilker T."/>
        </authorList>
    </citation>
    <scope>NUCLEOTIDE SEQUENCE [LARGE SCALE GENOMIC DNA]</scope>
    <source>
        <strain evidence="10 11">AU17325</strain>
    </source>
</reference>
<dbReference type="Gene3D" id="4.10.490.10">
    <property type="entry name" value="High potential iron-sulphur protein"/>
    <property type="match status" value="1"/>
</dbReference>
<feature type="chain" id="PRO_5012488924" description="High-potential iron-sulfur protein" evidence="8">
    <location>
        <begin position="31"/>
        <end position="106"/>
    </location>
</feature>
<keyword evidence="3 7" id="KW-0479">Metal-binding</keyword>
<comment type="subunit">
    <text evidence="7">Homodimer.</text>
</comment>
<accession>A0A228I377</accession>
<organism evidence="10 11">
    <name type="scientific">Burkholderia aenigmatica</name>
    <dbReference type="NCBI Taxonomy" id="2015348"/>
    <lineage>
        <taxon>Bacteria</taxon>
        <taxon>Pseudomonadati</taxon>
        <taxon>Pseudomonadota</taxon>
        <taxon>Betaproteobacteria</taxon>
        <taxon>Burkholderiales</taxon>
        <taxon>Burkholderiaceae</taxon>
        <taxon>Burkholderia</taxon>
        <taxon>Burkholderia cepacia complex</taxon>
    </lineage>
</organism>
<dbReference type="Proteomes" id="UP000214600">
    <property type="component" value="Unassembled WGS sequence"/>
</dbReference>
<keyword evidence="6 7" id="KW-0411">Iron-sulfur</keyword>
<reference evidence="11" key="1">
    <citation type="submission" date="2017-06" db="EMBL/GenBank/DDBJ databases">
        <authorList>
            <person name="LiPuma J."/>
            <person name="Spilker T."/>
        </authorList>
    </citation>
    <scope>NUCLEOTIDE SEQUENCE [LARGE SCALE GENOMIC DNA]</scope>
    <source>
        <strain evidence="11">AU17325</strain>
    </source>
</reference>
<dbReference type="GO" id="GO:0046872">
    <property type="term" value="F:metal ion binding"/>
    <property type="evidence" value="ECO:0007669"/>
    <property type="project" value="UniProtKB-KW"/>
</dbReference>
<keyword evidence="8" id="KW-0732">Signal</keyword>
<dbReference type="AlphaFoldDB" id="A0A228I377"/>
<feature type="domain" description="High potential iron-sulfur proteins family profile" evidence="9">
    <location>
        <begin position="29"/>
        <end position="106"/>
    </location>
</feature>
<dbReference type="GO" id="GO:0009055">
    <property type="term" value="F:electron transfer activity"/>
    <property type="evidence" value="ECO:0007669"/>
    <property type="project" value="InterPro"/>
</dbReference>
<proteinExistence type="inferred from homology"/>
<dbReference type="RefSeq" id="WP_089453545.1">
    <property type="nucleotide sequence ID" value="NZ_NKFA01000020.1"/>
</dbReference>
<keyword evidence="1 7" id="KW-0813">Transport</keyword>
<feature type="signal peptide" evidence="8">
    <location>
        <begin position="1"/>
        <end position="30"/>
    </location>
</feature>
<evidence type="ECO:0000256" key="3">
    <source>
        <dbReference type="ARBA" id="ARBA00022723"/>
    </source>
</evidence>
<comment type="function">
    <text evidence="7">Specific class of high-redox-potential 4Fe-4S ferredoxins. Functions in anaerobic electron transport in most purple and in some other photosynthetic bacteria and in at least one genus (Paracoccus) of halophilic, denitrifying bacteria.</text>
</comment>
<evidence type="ECO:0000256" key="2">
    <source>
        <dbReference type="ARBA" id="ARBA00022485"/>
    </source>
</evidence>
<comment type="caution">
    <text evidence="10">The sequence shown here is derived from an EMBL/GenBank/DDBJ whole genome shotgun (WGS) entry which is preliminary data.</text>
</comment>
<keyword evidence="5 7" id="KW-0408">Iron</keyword>
<dbReference type="SUPFAM" id="SSF57652">
    <property type="entry name" value="HIPIP (high potential iron protein)"/>
    <property type="match status" value="1"/>
</dbReference>
<dbReference type="PROSITE" id="PS51318">
    <property type="entry name" value="TAT"/>
    <property type="match status" value="1"/>
</dbReference>
<protein>
    <recommendedName>
        <fullName evidence="7">High-potential iron-sulfur protein</fullName>
        <shortName evidence="7">HiPIP</shortName>
    </recommendedName>
</protein>
<keyword evidence="2 7" id="KW-0004">4Fe-4S</keyword>
<dbReference type="InterPro" id="IPR036369">
    <property type="entry name" value="HIPIP_sf"/>
</dbReference>
<dbReference type="PROSITE" id="PS51373">
    <property type="entry name" value="HIPIP"/>
    <property type="match status" value="1"/>
</dbReference>
<evidence type="ECO:0000256" key="8">
    <source>
        <dbReference type="SAM" id="SignalP"/>
    </source>
</evidence>
<dbReference type="EMBL" id="NKFA01000020">
    <property type="protein sequence ID" value="OXI36877.1"/>
    <property type="molecule type" value="Genomic_DNA"/>
</dbReference>
<name>A0A228I377_9BURK</name>
<gene>
    <name evidence="10" type="ORF">CFB84_33355</name>
</gene>
<dbReference type="OrthoDB" id="5298540at2"/>
<evidence type="ECO:0000256" key="4">
    <source>
        <dbReference type="ARBA" id="ARBA00022982"/>
    </source>
</evidence>
<sequence>MPRLPASRRTFMIAAAGLLSAAALPRAASAAPALLDETDPVAKALGYRTDAAHVNRAAFARYTPGQDCGRCSLYQGKAADPNAPCPLFAGKRVANGGWCNAYNPRT</sequence>
<dbReference type="GO" id="GO:0051539">
    <property type="term" value="F:4 iron, 4 sulfur cluster binding"/>
    <property type="evidence" value="ECO:0007669"/>
    <property type="project" value="UniProtKB-KW"/>
</dbReference>
<evidence type="ECO:0000313" key="10">
    <source>
        <dbReference type="EMBL" id="OXI36877.1"/>
    </source>
</evidence>
<evidence type="ECO:0000256" key="5">
    <source>
        <dbReference type="ARBA" id="ARBA00023004"/>
    </source>
</evidence>
<evidence type="ECO:0000259" key="9">
    <source>
        <dbReference type="PROSITE" id="PS51373"/>
    </source>
</evidence>
<evidence type="ECO:0000256" key="6">
    <source>
        <dbReference type="ARBA" id="ARBA00023014"/>
    </source>
</evidence>
<keyword evidence="4 7" id="KW-0249">Electron transport</keyword>
<evidence type="ECO:0000256" key="1">
    <source>
        <dbReference type="ARBA" id="ARBA00022448"/>
    </source>
</evidence>
<comment type="similarity">
    <text evidence="7">Belongs to the high-potential iron-sulfur protein (HiPIP) family.</text>
</comment>
<evidence type="ECO:0000256" key="7">
    <source>
        <dbReference type="RuleBase" id="RU000620"/>
    </source>
</evidence>
<dbReference type="InterPro" id="IPR000170">
    <property type="entry name" value="High_potential_FeS_prot"/>
</dbReference>
<dbReference type="GO" id="GO:0019646">
    <property type="term" value="P:aerobic electron transport chain"/>
    <property type="evidence" value="ECO:0007669"/>
    <property type="project" value="InterPro"/>
</dbReference>
<dbReference type="InterPro" id="IPR006311">
    <property type="entry name" value="TAT_signal"/>
</dbReference>